<dbReference type="PROSITE" id="PS51722">
    <property type="entry name" value="G_TR_2"/>
    <property type="match status" value="1"/>
</dbReference>
<dbReference type="CDD" id="cd01889">
    <property type="entry name" value="SelB_euk"/>
    <property type="match status" value="1"/>
</dbReference>
<reference evidence="2 3" key="1">
    <citation type="journal article" date="2013" name="PLoS ONE">
        <title>Predicting the Proteins of Angomonas deanei, Strigomonas culicis and Their Respective Endosymbionts Reveals New Aspects of the Trypanosomatidae Family.</title>
        <authorList>
            <person name="Motta M.C."/>
            <person name="Martins A.C."/>
            <person name="de Souza S.S."/>
            <person name="Catta-Preta C.M."/>
            <person name="Silva R."/>
            <person name="Klein C.C."/>
            <person name="de Almeida L.G."/>
            <person name="de Lima Cunha O."/>
            <person name="Ciapina L.P."/>
            <person name="Brocchi M."/>
            <person name="Colabardini A.C."/>
            <person name="de Araujo Lima B."/>
            <person name="Machado C.R."/>
            <person name="de Almeida Soares C.M."/>
            <person name="Probst C.M."/>
            <person name="de Menezes C.B."/>
            <person name="Thompson C.E."/>
            <person name="Bartholomeu D.C."/>
            <person name="Gradia D.F."/>
            <person name="Pavoni D.P."/>
            <person name="Grisard E.C."/>
            <person name="Fantinatti-Garboggini F."/>
            <person name="Marchini F.K."/>
            <person name="Rodrigues-Luiz G.F."/>
            <person name="Wagner G."/>
            <person name="Goldman G.H."/>
            <person name="Fietto J.L."/>
            <person name="Elias M.C."/>
            <person name="Goldman M.H."/>
            <person name="Sagot M.F."/>
            <person name="Pereira M."/>
            <person name="Stoco P.H."/>
            <person name="de Mendonca-Neto R.P."/>
            <person name="Teixeira S.M."/>
            <person name="Maciel T.E."/>
            <person name="de Oliveira Mendes T.A."/>
            <person name="Urmenyi T.P."/>
            <person name="de Souza W."/>
            <person name="Schenkman S."/>
            <person name="de Vasconcelos A.T."/>
        </authorList>
    </citation>
    <scope>NUCLEOTIDE SEQUENCE [LARGE SCALE GENOMIC DNA]</scope>
</reference>
<accession>S9TQ53</accession>
<dbReference type="Pfam" id="PF21208">
    <property type="entry name" value="euk_SelB_III"/>
    <property type="match status" value="1"/>
</dbReference>
<evidence type="ECO:0000313" key="3">
    <source>
        <dbReference type="Proteomes" id="UP000015354"/>
    </source>
</evidence>
<dbReference type="InterPro" id="IPR027417">
    <property type="entry name" value="P-loop_NTPase"/>
</dbReference>
<dbReference type="GO" id="GO:0005525">
    <property type="term" value="F:GTP binding"/>
    <property type="evidence" value="ECO:0007669"/>
    <property type="project" value="InterPro"/>
</dbReference>
<dbReference type="GO" id="GO:0001514">
    <property type="term" value="P:selenocysteine incorporation"/>
    <property type="evidence" value="ECO:0007669"/>
    <property type="project" value="TreeGrafter"/>
</dbReference>
<dbReference type="Pfam" id="PF00009">
    <property type="entry name" value="GTP_EFTU"/>
    <property type="match status" value="1"/>
</dbReference>
<sequence>MLNVNVGLLGHVDSGKTSLAKALSQTASTAAFDKSPQSQSRGITLDLGFSSCVVHSTTPGCGPLLQAAAVEQVQFTFVDCPGHSSLIRTIIGGAQIIDVMLLLVDAVKGMQAQTAECLVLGEVLAKPLVVVVNKTDSIPAASVKEREAAVQKLVTKLRSTFRKTRWPDAPIVCVAADPKEGPPQGVSAVLPHALALVSLPALRRQSEDIAQLARELFRLQVDHCFAVKGQGTVFTGTVMSGVVRVGDTVLLPEQQVTKKVKGLQMFRRPVEQAHKGERVGLSVTQFDPALMERGTLCGVTTGAEAAGGPSGQRMQRSSVWVARAHRVRYHALPCDNHTKFHITIGHTTVMGTMRYFARPAAAAPFDCGAESTYMEALEDEAFAQYAAADAQPPPAPGTPLPLAPPHTLYFAILLLEAPVLATVGSAFVAMRLDVERENFCRIALAGELVAPLRSEVKCVSGDEVGVGDGAADLPNWRSLNVVRFKDRDLAVDRVVDGRTCIAAGVVHDTAQEGSAAAQGSAARKERDVMLAEVQKFIGLAVLFCPATAEGESKLDADTGCVKGTVDSAFGKSGKVRLVFEKAIFTQDGSGSKKKGKVAADKEAEQTDCFITPGRILLRLKKYPLASHSSLKQ</sequence>
<dbReference type="SUPFAM" id="SSF52540">
    <property type="entry name" value="P-loop containing nucleoside triphosphate hydrolases"/>
    <property type="match status" value="1"/>
</dbReference>
<keyword evidence="3" id="KW-1185">Reference proteome</keyword>
<dbReference type="InterPro" id="IPR004161">
    <property type="entry name" value="EFTu-like_2"/>
</dbReference>
<evidence type="ECO:0000259" key="1">
    <source>
        <dbReference type="PROSITE" id="PS51722"/>
    </source>
</evidence>
<feature type="domain" description="Tr-type G" evidence="1">
    <location>
        <begin position="1"/>
        <end position="201"/>
    </location>
</feature>
<dbReference type="Pfam" id="PF03144">
    <property type="entry name" value="GTP_EFTU_D2"/>
    <property type="match status" value="1"/>
</dbReference>
<dbReference type="PANTHER" id="PTHR43721">
    <property type="entry name" value="ELONGATION FACTOR TU-RELATED"/>
    <property type="match status" value="1"/>
</dbReference>
<dbReference type="CDD" id="cd03696">
    <property type="entry name" value="SelB_II"/>
    <property type="match status" value="1"/>
</dbReference>
<dbReference type="InterPro" id="IPR050055">
    <property type="entry name" value="EF-Tu_GTPase"/>
</dbReference>
<dbReference type="FunFam" id="2.40.30.10:FF:000052">
    <property type="entry name" value="Selenocysteine-specific elongation factor EF-Sec"/>
    <property type="match status" value="1"/>
</dbReference>
<gene>
    <name evidence="2" type="ORF">STCU_09777</name>
</gene>
<dbReference type="SUPFAM" id="SSF50447">
    <property type="entry name" value="Translation proteins"/>
    <property type="match status" value="1"/>
</dbReference>
<dbReference type="InterPro" id="IPR000795">
    <property type="entry name" value="T_Tr_GTP-bd_dom"/>
</dbReference>
<keyword evidence="2" id="KW-0251">Elongation factor</keyword>
<dbReference type="OrthoDB" id="2067at2759"/>
<dbReference type="Gene3D" id="3.40.50.300">
    <property type="entry name" value="P-loop containing nucleotide triphosphate hydrolases"/>
    <property type="match status" value="1"/>
</dbReference>
<dbReference type="PRINTS" id="PR00315">
    <property type="entry name" value="ELONGATNFCT"/>
</dbReference>
<keyword evidence="2" id="KW-0648">Protein biosynthesis</keyword>
<dbReference type="InterPro" id="IPR049393">
    <property type="entry name" value="eEFSec_III"/>
</dbReference>
<evidence type="ECO:0000313" key="2">
    <source>
        <dbReference type="EMBL" id="EPY18784.1"/>
    </source>
</evidence>
<organism evidence="2 3">
    <name type="scientific">Strigomonas culicis</name>
    <dbReference type="NCBI Taxonomy" id="28005"/>
    <lineage>
        <taxon>Eukaryota</taxon>
        <taxon>Discoba</taxon>
        <taxon>Euglenozoa</taxon>
        <taxon>Kinetoplastea</taxon>
        <taxon>Metakinetoplastina</taxon>
        <taxon>Trypanosomatida</taxon>
        <taxon>Trypanosomatidae</taxon>
        <taxon>Strigomonadinae</taxon>
        <taxon>Strigomonas</taxon>
    </lineage>
</organism>
<protein>
    <submittedName>
        <fullName evidence="2">Selenocysteine-specific elongation factor</fullName>
    </submittedName>
</protein>
<dbReference type="GO" id="GO:0003924">
    <property type="term" value="F:GTPase activity"/>
    <property type="evidence" value="ECO:0007669"/>
    <property type="project" value="InterPro"/>
</dbReference>
<dbReference type="GO" id="GO:0003746">
    <property type="term" value="F:translation elongation factor activity"/>
    <property type="evidence" value="ECO:0007669"/>
    <property type="project" value="UniProtKB-KW"/>
</dbReference>
<dbReference type="InterPro" id="IPR005225">
    <property type="entry name" value="Small_GTP-bd"/>
</dbReference>
<dbReference type="PANTHER" id="PTHR43721:SF11">
    <property type="entry name" value="SELENOCYSTEINE-SPECIFIC ELONGATION FACTOR"/>
    <property type="match status" value="1"/>
</dbReference>
<dbReference type="Gene3D" id="2.40.30.10">
    <property type="entry name" value="Translation factors"/>
    <property type="match status" value="1"/>
</dbReference>
<dbReference type="Proteomes" id="UP000015354">
    <property type="component" value="Unassembled WGS sequence"/>
</dbReference>
<name>S9TQ53_9TRYP</name>
<dbReference type="NCBIfam" id="TIGR00231">
    <property type="entry name" value="small_GTP"/>
    <property type="match status" value="1"/>
</dbReference>
<dbReference type="EMBL" id="ATMH01009777">
    <property type="protein sequence ID" value="EPY18784.1"/>
    <property type="molecule type" value="Genomic_DNA"/>
</dbReference>
<comment type="caution">
    <text evidence="2">The sequence shown here is derived from an EMBL/GenBank/DDBJ whole genome shotgun (WGS) entry which is preliminary data.</text>
</comment>
<dbReference type="AlphaFoldDB" id="S9TQ53"/>
<proteinExistence type="predicted"/>
<dbReference type="InterPro" id="IPR009000">
    <property type="entry name" value="Transl_B-barrel_sf"/>
</dbReference>